<dbReference type="AlphaFoldDB" id="A0A0F9E572"/>
<comment type="caution">
    <text evidence="1">The sequence shown here is derived from an EMBL/GenBank/DDBJ whole genome shotgun (WGS) entry which is preliminary data.</text>
</comment>
<sequence length="84" mass="9806">MNPFDPLRELQKATGYGVYFKRSPERNEWTITNRTPIPYPDLYWVDDGPPVPYLLLPGQSLVIKGNRVVFWLAFLFTTIMEESV</sequence>
<organism evidence="1">
    <name type="scientific">marine sediment metagenome</name>
    <dbReference type="NCBI Taxonomy" id="412755"/>
    <lineage>
        <taxon>unclassified sequences</taxon>
        <taxon>metagenomes</taxon>
        <taxon>ecological metagenomes</taxon>
    </lineage>
</organism>
<proteinExistence type="predicted"/>
<gene>
    <name evidence="1" type="ORF">LCGC14_2117720</name>
</gene>
<name>A0A0F9E572_9ZZZZ</name>
<accession>A0A0F9E572</accession>
<protein>
    <submittedName>
        <fullName evidence="1">Uncharacterized protein</fullName>
    </submittedName>
</protein>
<evidence type="ECO:0000313" key="1">
    <source>
        <dbReference type="EMBL" id="KKL69164.1"/>
    </source>
</evidence>
<reference evidence="1" key="1">
    <citation type="journal article" date="2015" name="Nature">
        <title>Complex archaea that bridge the gap between prokaryotes and eukaryotes.</title>
        <authorList>
            <person name="Spang A."/>
            <person name="Saw J.H."/>
            <person name="Jorgensen S.L."/>
            <person name="Zaremba-Niedzwiedzka K."/>
            <person name="Martijn J."/>
            <person name="Lind A.E."/>
            <person name="van Eijk R."/>
            <person name="Schleper C."/>
            <person name="Guy L."/>
            <person name="Ettema T.J."/>
        </authorList>
    </citation>
    <scope>NUCLEOTIDE SEQUENCE</scope>
</reference>
<dbReference type="EMBL" id="LAZR01026302">
    <property type="protein sequence ID" value="KKL69164.1"/>
    <property type="molecule type" value="Genomic_DNA"/>
</dbReference>